<dbReference type="SMART" id="SM00225">
    <property type="entry name" value="BTB"/>
    <property type="match status" value="1"/>
</dbReference>
<gene>
    <name evidence="2" type="primary">BPM6</name>
    <name evidence="2" type="ORF">SNAT2548_LOCUS21759</name>
</gene>
<dbReference type="SUPFAM" id="SSF54695">
    <property type="entry name" value="POZ domain"/>
    <property type="match status" value="1"/>
</dbReference>
<dbReference type="PROSITE" id="PS50097">
    <property type="entry name" value="BTB"/>
    <property type="match status" value="1"/>
</dbReference>
<dbReference type="AlphaFoldDB" id="A0A812QQW4"/>
<sequence>MARERNREEAERRQHIDADRNVACDYSEVFPMLLSKRAYAPAARAEECAGWGSKVAKGEYVWKLQQMSWLRTALRQDFLSGAFSEDFQVGKYIFDFVYNPFGGRLASTQKLGSLAIRTSSDEKFALRYSIHIKRRGGDFVQWGETQDALHNGSEKHYGPDVADMADSPAAEHCGIFGLTHDELLQSEWVENDTLTMKFLLEVRCEGVHHYQVTHKKIETVEVPEATMDRDLQALLQEGTCSDVQFRVQGEVVHAHSQLLCARSEVFKKQLTAGMRESVSKVIDVEDCDAATLRALLRFLYTDSFPAVEELAAQPSSEAAREDASRHLLFTQGLWAASHKYQATRLQRWCEAQLCELLSASEVCGILCQAHVFEAKQIENACLSFIKDHTAEVLKLQAYADLSKKWPEVAMKIHLFSAGVPETEAAAIVQASKVRRLENGKERTL</sequence>
<accession>A0A812QQW4</accession>
<dbReference type="InterPro" id="IPR000210">
    <property type="entry name" value="BTB/POZ_dom"/>
</dbReference>
<evidence type="ECO:0000313" key="2">
    <source>
        <dbReference type="EMBL" id="CAE7399626.1"/>
    </source>
</evidence>
<evidence type="ECO:0000259" key="1">
    <source>
        <dbReference type="PROSITE" id="PS50097"/>
    </source>
</evidence>
<organism evidence="2 3">
    <name type="scientific">Symbiodinium natans</name>
    <dbReference type="NCBI Taxonomy" id="878477"/>
    <lineage>
        <taxon>Eukaryota</taxon>
        <taxon>Sar</taxon>
        <taxon>Alveolata</taxon>
        <taxon>Dinophyceae</taxon>
        <taxon>Suessiales</taxon>
        <taxon>Symbiodiniaceae</taxon>
        <taxon>Symbiodinium</taxon>
    </lineage>
</organism>
<evidence type="ECO:0000313" key="3">
    <source>
        <dbReference type="Proteomes" id="UP000604046"/>
    </source>
</evidence>
<dbReference type="OrthoDB" id="6359816at2759"/>
<keyword evidence="3" id="KW-1185">Reference proteome</keyword>
<comment type="caution">
    <text evidence="2">The sequence shown here is derived from an EMBL/GenBank/DDBJ whole genome shotgun (WGS) entry which is preliminary data.</text>
</comment>
<dbReference type="EMBL" id="CAJNDS010002262">
    <property type="protein sequence ID" value="CAE7399626.1"/>
    <property type="molecule type" value="Genomic_DNA"/>
</dbReference>
<dbReference type="Pfam" id="PF00651">
    <property type="entry name" value="BTB"/>
    <property type="match status" value="1"/>
</dbReference>
<dbReference type="Proteomes" id="UP000604046">
    <property type="component" value="Unassembled WGS sequence"/>
</dbReference>
<proteinExistence type="predicted"/>
<name>A0A812QQW4_9DINO</name>
<dbReference type="Gene3D" id="3.30.710.10">
    <property type="entry name" value="Potassium Channel Kv1.1, Chain A"/>
    <property type="match status" value="1"/>
</dbReference>
<dbReference type="InterPro" id="IPR011333">
    <property type="entry name" value="SKP1/BTB/POZ_sf"/>
</dbReference>
<dbReference type="PANTHER" id="PTHR24413">
    <property type="entry name" value="SPECKLE-TYPE POZ PROTEIN"/>
    <property type="match status" value="1"/>
</dbReference>
<protein>
    <submittedName>
        <fullName evidence="2">BPM6 protein</fullName>
    </submittedName>
</protein>
<reference evidence="2" key="1">
    <citation type="submission" date="2021-02" db="EMBL/GenBank/DDBJ databases">
        <authorList>
            <person name="Dougan E. K."/>
            <person name="Rhodes N."/>
            <person name="Thang M."/>
            <person name="Chan C."/>
        </authorList>
    </citation>
    <scope>NUCLEOTIDE SEQUENCE</scope>
</reference>
<dbReference type="CDD" id="cd14733">
    <property type="entry name" value="BACK"/>
    <property type="match status" value="1"/>
</dbReference>
<feature type="domain" description="BTB" evidence="1">
    <location>
        <begin position="241"/>
        <end position="308"/>
    </location>
</feature>